<dbReference type="EMBL" id="DVJK01000253">
    <property type="protein sequence ID" value="HIS67669.1"/>
    <property type="molecule type" value="Genomic_DNA"/>
</dbReference>
<dbReference type="Proteomes" id="UP000824001">
    <property type="component" value="Unassembled WGS sequence"/>
</dbReference>
<evidence type="ECO:0000313" key="2">
    <source>
        <dbReference type="Proteomes" id="UP000824001"/>
    </source>
</evidence>
<proteinExistence type="predicted"/>
<name>A0A9D1FF57_9FIRM</name>
<reference evidence="1" key="1">
    <citation type="submission" date="2020-10" db="EMBL/GenBank/DDBJ databases">
        <authorList>
            <person name="Gilroy R."/>
        </authorList>
    </citation>
    <scope>NUCLEOTIDE SEQUENCE</scope>
    <source>
        <strain evidence="1">ChiHjej10B9-9673</strain>
    </source>
</reference>
<sequence>MKYVEGVDYWVRLVEFPNMASPSVAVSNGDGTFTIYINSRFSPERRAAGLRHELEHLEGEHFYRDDLELSELEAAADGRLSLSAPARRAAKKREARAIPLYESPGAFLEDFLRRASPESLRLLRISGLLPRAGRE</sequence>
<comment type="caution">
    <text evidence="1">The sequence shown here is derived from an EMBL/GenBank/DDBJ whole genome shotgun (WGS) entry which is preliminary data.</text>
</comment>
<gene>
    <name evidence="1" type="ORF">IAC18_08885</name>
</gene>
<protein>
    <submittedName>
        <fullName evidence="1">Uncharacterized protein</fullName>
    </submittedName>
</protein>
<reference evidence="1" key="2">
    <citation type="journal article" date="2021" name="PeerJ">
        <title>Extensive microbial diversity within the chicken gut microbiome revealed by metagenomics and culture.</title>
        <authorList>
            <person name="Gilroy R."/>
            <person name="Ravi A."/>
            <person name="Getino M."/>
            <person name="Pursley I."/>
            <person name="Horton D.L."/>
            <person name="Alikhan N.F."/>
            <person name="Baker D."/>
            <person name="Gharbi K."/>
            <person name="Hall N."/>
            <person name="Watson M."/>
            <person name="Adriaenssens E.M."/>
            <person name="Foster-Nyarko E."/>
            <person name="Jarju S."/>
            <person name="Secka A."/>
            <person name="Antonio M."/>
            <person name="Oren A."/>
            <person name="Chaudhuri R.R."/>
            <person name="La Ragione R."/>
            <person name="Hildebrand F."/>
            <person name="Pallen M.J."/>
        </authorList>
    </citation>
    <scope>NUCLEOTIDE SEQUENCE</scope>
    <source>
        <strain evidence="1">ChiHjej10B9-9673</strain>
    </source>
</reference>
<dbReference type="AlphaFoldDB" id="A0A9D1FF57"/>
<accession>A0A9D1FF57</accession>
<evidence type="ECO:0000313" key="1">
    <source>
        <dbReference type="EMBL" id="HIS67669.1"/>
    </source>
</evidence>
<organism evidence="1 2">
    <name type="scientific">Candidatus Scatomorpha merdipullorum</name>
    <dbReference type="NCBI Taxonomy" id="2840927"/>
    <lineage>
        <taxon>Bacteria</taxon>
        <taxon>Bacillati</taxon>
        <taxon>Bacillota</taxon>
        <taxon>Clostridia</taxon>
        <taxon>Eubacteriales</taxon>
        <taxon>Candidatus Scatomorpha</taxon>
    </lineage>
</organism>